<evidence type="ECO:0000256" key="1">
    <source>
        <dbReference type="SAM" id="MobiDB-lite"/>
    </source>
</evidence>
<name>A0A8D8CTB0_CULPI</name>
<sequence>MSADCRRHRLHRSAGHQHGRGRTGLLYRSSGAVQRAEGTGAGQTGPGVGRLYPGPVQRDAARADTLRRRYAAPGHGLRHAVWLPEAADAERGHHQRNAVRPRKGERAAPLLRGQFCGLCAAVQGRGRVSLVFRVEQIKQNTT</sequence>
<feature type="compositionally biased region" description="Gly residues" evidence="1">
    <location>
        <begin position="39"/>
        <end position="48"/>
    </location>
</feature>
<accession>A0A8D8CTB0</accession>
<dbReference type="EMBL" id="HBUE01139561">
    <property type="protein sequence ID" value="CAG6500094.1"/>
    <property type="molecule type" value="Transcribed_RNA"/>
</dbReference>
<organism evidence="2">
    <name type="scientific">Culex pipiens</name>
    <name type="common">House mosquito</name>
    <dbReference type="NCBI Taxonomy" id="7175"/>
    <lineage>
        <taxon>Eukaryota</taxon>
        <taxon>Metazoa</taxon>
        <taxon>Ecdysozoa</taxon>
        <taxon>Arthropoda</taxon>
        <taxon>Hexapoda</taxon>
        <taxon>Insecta</taxon>
        <taxon>Pterygota</taxon>
        <taxon>Neoptera</taxon>
        <taxon>Endopterygota</taxon>
        <taxon>Diptera</taxon>
        <taxon>Nematocera</taxon>
        <taxon>Culicoidea</taxon>
        <taxon>Culicidae</taxon>
        <taxon>Culicinae</taxon>
        <taxon>Culicini</taxon>
        <taxon>Culex</taxon>
        <taxon>Culex</taxon>
    </lineage>
</organism>
<proteinExistence type="predicted"/>
<dbReference type="AlphaFoldDB" id="A0A8D8CTB0"/>
<feature type="region of interest" description="Disordered" evidence="1">
    <location>
        <begin position="1"/>
        <end position="55"/>
    </location>
</feature>
<reference evidence="2" key="1">
    <citation type="submission" date="2021-05" db="EMBL/GenBank/DDBJ databases">
        <authorList>
            <person name="Alioto T."/>
            <person name="Alioto T."/>
            <person name="Gomez Garrido J."/>
        </authorList>
    </citation>
    <scope>NUCLEOTIDE SEQUENCE</scope>
</reference>
<evidence type="ECO:0000313" key="2">
    <source>
        <dbReference type="EMBL" id="CAG6500094.1"/>
    </source>
</evidence>
<feature type="compositionally biased region" description="Basic residues" evidence="1">
    <location>
        <begin position="1"/>
        <end position="21"/>
    </location>
</feature>
<protein>
    <submittedName>
        <fullName evidence="2">(northern house mosquito) hypothetical protein</fullName>
    </submittedName>
</protein>